<evidence type="ECO:0000313" key="1">
    <source>
        <dbReference type="EMBL" id="VDK74102.1"/>
    </source>
</evidence>
<reference evidence="1 2" key="1">
    <citation type="submission" date="2018-11" db="EMBL/GenBank/DDBJ databases">
        <authorList>
            <consortium name="Pathogen Informatics"/>
        </authorList>
    </citation>
    <scope>NUCLEOTIDE SEQUENCE [LARGE SCALE GENOMIC DNA]</scope>
</reference>
<dbReference type="Proteomes" id="UP000271889">
    <property type="component" value="Unassembled WGS sequence"/>
</dbReference>
<organism evidence="1 2">
    <name type="scientific">Cylicostephanus goldi</name>
    <name type="common">Nematode worm</name>
    <dbReference type="NCBI Taxonomy" id="71465"/>
    <lineage>
        <taxon>Eukaryota</taxon>
        <taxon>Metazoa</taxon>
        <taxon>Ecdysozoa</taxon>
        <taxon>Nematoda</taxon>
        <taxon>Chromadorea</taxon>
        <taxon>Rhabditida</taxon>
        <taxon>Rhabditina</taxon>
        <taxon>Rhabditomorpha</taxon>
        <taxon>Strongyloidea</taxon>
        <taxon>Strongylidae</taxon>
        <taxon>Cylicostephanus</taxon>
    </lineage>
</organism>
<protein>
    <submittedName>
        <fullName evidence="1">Uncharacterized protein</fullName>
    </submittedName>
</protein>
<proteinExistence type="predicted"/>
<sequence length="76" mass="8365">MQTAWYSSQLCRTVTSGVKTLDPKGNNDFKRVLVVSLEGVNLDVLVVPPRGEAISVSSDYTKEDVAKVMRAVLSFF</sequence>
<gene>
    <name evidence="1" type="ORF">CGOC_LOCUS6995</name>
</gene>
<dbReference type="OrthoDB" id="5871855at2759"/>
<dbReference type="EMBL" id="UYRV01023702">
    <property type="protein sequence ID" value="VDK74102.1"/>
    <property type="molecule type" value="Genomic_DNA"/>
</dbReference>
<keyword evidence="2" id="KW-1185">Reference proteome</keyword>
<accession>A0A3P6SDQ9</accession>
<name>A0A3P6SDQ9_CYLGO</name>
<evidence type="ECO:0000313" key="2">
    <source>
        <dbReference type="Proteomes" id="UP000271889"/>
    </source>
</evidence>
<dbReference type="AlphaFoldDB" id="A0A3P6SDQ9"/>